<feature type="transmembrane region" description="Helical" evidence="7">
    <location>
        <begin position="159"/>
        <end position="180"/>
    </location>
</feature>
<dbReference type="SUPFAM" id="SSF161098">
    <property type="entry name" value="MetI-like"/>
    <property type="match status" value="1"/>
</dbReference>
<keyword evidence="2 7" id="KW-0813">Transport</keyword>
<dbReference type="PROSITE" id="PS50928">
    <property type="entry name" value="ABC_TM1"/>
    <property type="match status" value="1"/>
</dbReference>
<comment type="similarity">
    <text evidence="7">Belongs to the binding-protein-dependent transport system permease family.</text>
</comment>
<protein>
    <recommendedName>
        <fullName evidence="9">ABC transmembrane type-1 domain-containing protein</fullName>
    </recommendedName>
</protein>
<feature type="domain" description="ABC transmembrane type-1" evidence="9">
    <location>
        <begin position="95"/>
        <end position="282"/>
    </location>
</feature>
<keyword evidence="11" id="KW-1185">Reference proteome</keyword>
<feature type="transmembrane region" description="Helical" evidence="7">
    <location>
        <begin position="38"/>
        <end position="56"/>
    </location>
</feature>
<evidence type="ECO:0000256" key="5">
    <source>
        <dbReference type="ARBA" id="ARBA00022989"/>
    </source>
</evidence>
<accession>A0ABN2N683</accession>
<feature type="transmembrane region" description="Helical" evidence="7">
    <location>
        <begin position="261"/>
        <end position="286"/>
    </location>
</feature>
<dbReference type="InterPro" id="IPR035906">
    <property type="entry name" value="MetI-like_sf"/>
</dbReference>
<comment type="caution">
    <text evidence="10">The sequence shown here is derived from an EMBL/GenBank/DDBJ whole genome shotgun (WGS) entry which is preliminary data.</text>
</comment>
<organism evidence="10 11">
    <name type="scientific">Pseudonocardia ailaonensis</name>
    <dbReference type="NCBI Taxonomy" id="367279"/>
    <lineage>
        <taxon>Bacteria</taxon>
        <taxon>Bacillati</taxon>
        <taxon>Actinomycetota</taxon>
        <taxon>Actinomycetes</taxon>
        <taxon>Pseudonocardiales</taxon>
        <taxon>Pseudonocardiaceae</taxon>
        <taxon>Pseudonocardia</taxon>
    </lineage>
</organism>
<reference evidence="10 11" key="1">
    <citation type="journal article" date="2019" name="Int. J. Syst. Evol. Microbiol.">
        <title>The Global Catalogue of Microorganisms (GCM) 10K type strain sequencing project: providing services to taxonomists for standard genome sequencing and annotation.</title>
        <authorList>
            <consortium name="The Broad Institute Genomics Platform"/>
            <consortium name="The Broad Institute Genome Sequencing Center for Infectious Disease"/>
            <person name="Wu L."/>
            <person name="Ma J."/>
        </authorList>
    </citation>
    <scope>NUCLEOTIDE SEQUENCE [LARGE SCALE GENOMIC DNA]</scope>
    <source>
        <strain evidence="10 11">JCM 16009</strain>
    </source>
</reference>
<feature type="transmembrane region" description="Helical" evidence="7">
    <location>
        <begin position="99"/>
        <end position="121"/>
    </location>
</feature>
<evidence type="ECO:0000256" key="6">
    <source>
        <dbReference type="ARBA" id="ARBA00023136"/>
    </source>
</evidence>
<keyword evidence="3" id="KW-1003">Cell membrane</keyword>
<evidence type="ECO:0000259" key="9">
    <source>
        <dbReference type="PROSITE" id="PS50928"/>
    </source>
</evidence>
<evidence type="ECO:0000313" key="11">
    <source>
        <dbReference type="Proteomes" id="UP001500449"/>
    </source>
</evidence>
<dbReference type="Gene3D" id="1.10.3720.10">
    <property type="entry name" value="MetI-like"/>
    <property type="match status" value="1"/>
</dbReference>
<dbReference type="InterPro" id="IPR000515">
    <property type="entry name" value="MetI-like"/>
</dbReference>
<evidence type="ECO:0000256" key="1">
    <source>
        <dbReference type="ARBA" id="ARBA00004651"/>
    </source>
</evidence>
<evidence type="ECO:0000256" key="3">
    <source>
        <dbReference type="ARBA" id="ARBA00022475"/>
    </source>
</evidence>
<evidence type="ECO:0000256" key="8">
    <source>
        <dbReference type="SAM" id="MobiDB-lite"/>
    </source>
</evidence>
<proteinExistence type="inferred from homology"/>
<evidence type="ECO:0000313" key="10">
    <source>
        <dbReference type="EMBL" id="GAA1850851.1"/>
    </source>
</evidence>
<feature type="transmembrane region" description="Helical" evidence="7">
    <location>
        <begin position="133"/>
        <end position="153"/>
    </location>
</feature>
<keyword evidence="5 7" id="KW-1133">Transmembrane helix</keyword>
<keyword evidence="6 7" id="KW-0472">Membrane</keyword>
<feature type="region of interest" description="Disordered" evidence="8">
    <location>
        <begin position="1"/>
        <end position="32"/>
    </location>
</feature>
<evidence type="ECO:0000256" key="4">
    <source>
        <dbReference type="ARBA" id="ARBA00022692"/>
    </source>
</evidence>
<evidence type="ECO:0000256" key="7">
    <source>
        <dbReference type="RuleBase" id="RU363032"/>
    </source>
</evidence>
<dbReference type="CDD" id="cd06261">
    <property type="entry name" value="TM_PBP2"/>
    <property type="match status" value="1"/>
</dbReference>
<sequence length="301" mass="31548">MTVDTRAPARTSPDGVVRENPTPGLPGGRRPRRDGWRVAAGCVAVAAALAAVWELVKLVAGLDDSRLPHTWEVLAYFFARTSKGDIEIVFLLGNLWVTVQAAVVGIGCALLVGIGLGLLTAKRPVFGPSLMPILVLSRALPLVALAPPLVILLGPGWEAATIMATLAGFFPAVIAVARGIREVPVAQRELLDSFGAPRRRQFTVLELPAALTQTSAAIRTVAAWAFLGAVLAELPSGTQDGIAAVVLAATQYYTYQPEPMWCAAAVVAAGGVALVYLISALVRWAARLALRTTHLPAGAES</sequence>
<evidence type="ECO:0000256" key="2">
    <source>
        <dbReference type="ARBA" id="ARBA00022448"/>
    </source>
</evidence>
<keyword evidence="4 7" id="KW-0812">Transmembrane</keyword>
<dbReference type="EMBL" id="BAAAQK010000009">
    <property type="protein sequence ID" value="GAA1850851.1"/>
    <property type="molecule type" value="Genomic_DNA"/>
</dbReference>
<gene>
    <name evidence="10" type="ORF">GCM10009836_33480</name>
</gene>
<name>A0ABN2N683_9PSEU</name>
<dbReference type="PANTHER" id="PTHR30151">
    <property type="entry name" value="ALKANE SULFONATE ABC TRANSPORTER-RELATED, MEMBRANE SUBUNIT"/>
    <property type="match status" value="1"/>
</dbReference>
<dbReference type="RefSeq" id="WP_344417586.1">
    <property type="nucleotide sequence ID" value="NZ_BAAAQK010000009.1"/>
</dbReference>
<dbReference type="Pfam" id="PF00528">
    <property type="entry name" value="BPD_transp_1"/>
    <property type="match status" value="1"/>
</dbReference>
<comment type="subcellular location">
    <subcellularLocation>
        <location evidence="1 7">Cell membrane</location>
        <topology evidence="1 7">Multi-pass membrane protein</topology>
    </subcellularLocation>
</comment>
<dbReference type="PANTHER" id="PTHR30151:SF0">
    <property type="entry name" value="ABC TRANSPORTER PERMEASE PROTEIN MJ0413-RELATED"/>
    <property type="match status" value="1"/>
</dbReference>
<dbReference type="Proteomes" id="UP001500449">
    <property type="component" value="Unassembled WGS sequence"/>
</dbReference>